<name>A0AAV5QWX2_PICKL</name>
<dbReference type="EMBL" id="BTGB01000001">
    <property type="protein sequence ID" value="GMM43786.1"/>
    <property type="molecule type" value="Genomic_DNA"/>
</dbReference>
<dbReference type="AlphaFoldDB" id="A0AAV5QWX2"/>
<proteinExistence type="predicted"/>
<comment type="caution">
    <text evidence="2">The sequence shown here is derived from an EMBL/GenBank/DDBJ whole genome shotgun (WGS) entry which is preliminary data.</text>
</comment>
<reference evidence="2 3" key="1">
    <citation type="journal article" date="2023" name="Elife">
        <title>Identification of key yeast species and microbe-microbe interactions impacting larval growth of Drosophila in the wild.</title>
        <authorList>
            <person name="Mure A."/>
            <person name="Sugiura Y."/>
            <person name="Maeda R."/>
            <person name="Honda K."/>
            <person name="Sakurai N."/>
            <person name="Takahashi Y."/>
            <person name="Watada M."/>
            <person name="Katoh T."/>
            <person name="Gotoh A."/>
            <person name="Gotoh Y."/>
            <person name="Taniguchi I."/>
            <person name="Nakamura K."/>
            <person name="Hayashi T."/>
            <person name="Katayama T."/>
            <person name="Uemura T."/>
            <person name="Hattori Y."/>
        </authorList>
    </citation>
    <scope>NUCLEOTIDE SEQUENCE [LARGE SCALE GENOMIC DNA]</scope>
    <source>
        <strain evidence="2 3">PK-24</strain>
    </source>
</reference>
<keyword evidence="3" id="KW-1185">Reference proteome</keyword>
<sequence>MYTKWNVNSPKCDTRLLSLSVLEKIEKSEKLKLSPEAQQKLIKLIKINTKRLTAKIPNPFHITEDIHENQIYYNSVTVELDKYNERILNNGKKLETWLCFSKFSVTKAKQQKAKANALREPISMSKNVKSLMEKSLKKEDFILDDIESILPENKDRCLLDIVYSPEILHSKRYSDNDQWISKQQQTMKDVIDEQIEMVNLDDCLFEREQLIQIPNNFFIFDFKETEKLITIEHKSRELSKPSFKRKWKVKMPIRKVNPNDIELLIDESITEFQVRFKVNIRPINYQNNKSKRLQFEKWNFSSYKTHMMNWKPFKNLKLQQTLDESISSNNIKISTMISNSSEKYIKYSEISNSNNIHPDKSLEYELVPLIENTSNCDSSIDIEVKLPEKIQSISPVSEYEPVYEPEIPKSSPCKETKNSLLRNGTTNSVFDQSSKIPQTKERSTIVTPVIKTRSIPNTGTSSKSSRPLSGLDSIIMSKRKKKNNDNVALDFQNNYPYLNILNQTTTMQVNGTPKPKMIIPEKENIPISKNESNKHNNILETSENEITIPQNDNLFNIPDDAFVVIALNVRFAEKFGQVFLQFNRILDNQQNVQLFEFQTNNDHSTSIKLEYDMYMNYSCGAIFVRPINIYQRDINTKEILLFKQISEIAYQVQSLILVIIIDEKVDNIKDLNIVQFIEECKEYGIQIIVIENNAKLIAMTIIELVCKYGEFQNCEIEWNSEMQFLEACGVINPFLSSLILERCELSEFIEINDDQREQVLVDICTSEMIDEINKSVETFLREE</sequence>
<protein>
    <submittedName>
        <fullName evidence="2">Uncharacterized protein</fullName>
    </submittedName>
</protein>
<organism evidence="2 3">
    <name type="scientific">Pichia kluyveri</name>
    <name type="common">Yeast</name>
    <dbReference type="NCBI Taxonomy" id="36015"/>
    <lineage>
        <taxon>Eukaryota</taxon>
        <taxon>Fungi</taxon>
        <taxon>Dikarya</taxon>
        <taxon>Ascomycota</taxon>
        <taxon>Saccharomycotina</taxon>
        <taxon>Pichiomycetes</taxon>
        <taxon>Pichiales</taxon>
        <taxon>Pichiaceae</taxon>
        <taxon>Pichia</taxon>
    </lineage>
</organism>
<evidence type="ECO:0000313" key="2">
    <source>
        <dbReference type="EMBL" id="GMM43786.1"/>
    </source>
</evidence>
<evidence type="ECO:0000313" key="3">
    <source>
        <dbReference type="Proteomes" id="UP001378960"/>
    </source>
</evidence>
<gene>
    <name evidence="2" type="ORF">DAPK24_003610</name>
</gene>
<accession>A0AAV5QWX2</accession>
<evidence type="ECO:0000256" key="1">
    <source>
        <dbReference type="SAM" id="MobiDB-lite"/>
    </source>
</evidence>
<feature type="compositionally biased region" description="Polar residues" evidence="1">
    <location>
        <begin position="418"/>
        <end position="437"/>
    </location>
</feature>
<feature type="region of interest" description="Disordered" evidence="1">
    <location>
        <begin position="404"/>
        <end position="444"/>
    </location>
</feature>
<dbReference type="Proteomes" id="UP001378960">
    <property type="component" value="Unassembled WGS sequence"/>
</dbReference>